<dbReference type="Proteomes" id="UP001360560">
    <property type="component" value="Unassembled WGS sequence"/>
</dbReference>
<sequence length="199" mass="22816">MRFDILMMMAGLASASPIKFKRDQIVEYNVTTTTFINGTVHHGSPISNNETVSDLNLQDKSLGLWMFSSGSNACETTNKLHYGGAHPASIEYTVTDYYDKKYYQLMWKFSAEKFSSNDKMPSISFQNTDGYDIKTTQTKGSSDFSVQWYAKDWEQFKTYPLSLDVTYGDNYTIRYSRSCDGDKSRRCEMIQFPLNPPEC</sequence>
<evidence type="ECO:0000313" key="2">
    <source>
        <dbReference type="EMBL" id="GMM38410.1"/>
    </source>
</evidence>
<keyword evidence="3" id="KW-1185">Reference proteome</keyword>
<accession>A0AAV5QTY9</accession>
<gene>
    <name evidence="2" type="ORF">DASC09_057490</name>
</gene>
<feature type="chain" id="PRO_5043775329" description="Secreted protein" evidence="1">
    <location>
        <begin position="16"/>
        <end position="199"/>
    </location>
</feature>
<comment type="caution">
    <text evidence="2">The sequence shown here is derived from an EMBL/GenBank/DDBJ whole genome shotgun (WGS) entry which is preliminary data.</text>
</comment>
<name>A0AAV5QTY9_9ASCO</name>
<dbReference type="RefSeq" id="XP_064855405.1">
    <property type="nucleotide sequence ID" value="XM_064999333.1"/>
</dbReference>
<dbReference type="GeneID" id="90076398"/>
<reference evidence="2 3" key="1">
    <citation type="journal article" date="2023" name="Elife">
        <title>Identification of key yeast species and microbe-microbe interactions impacting larval growth of Drosophila in the wild.</title>
        <authorList>
            <person name="Mure A."/>
            <person name="Sugiura Y."/>
            <person name="Maeda R."/>
            <person name="Honda K."/>
            <person name="Sakurai N."/>
            <person name="Takahashi Y."/>
            <person name="Watada M."/>
            <person name="Katoh T."/>
            <person name="Gotoh A."/>
            <person name="Gotoh Y."/>
            <person name="Taniguchi I."/>
            <person name="Nakamura K."/>
            <person name="Hayashi T."/>
            <person name="Katayama T."/>
            <person name="Uemura T."/>
            <person name="Hattori Y."/>
        </authorList>
    </citation>
    <scope>NUCLEOTIDE SEQUENCE [LARGE SCALE GENOMIC DNA]</scope>
    <source>
        <strain evidence="2 3">SC-9</strain>
    </source>
</reference>
<proteinExistence type="predicted"/>
<keyword evidence="1" id="KW-0732">Signal</keyword>
<dbReference type="EMBL" id="BTFZ01000020">
    <property type="protein sequence ID" value="GMM38410.1"/>
    <property type="molecule type" value="Genomic_DNA"/>
</dbReference>
<organism evidence="2 3">
    <name type="scientific">Saccharomycopsis crataegensis</name>
    <dbReference type="NCBI Taxonomy" id="43959"/>
    <lineage>
        <taxon>Eukaryota</taxon>
        <taxon>Fungi</taxon>
        <taxon>Dikarya</taxon>
        <taxon>Ascomycota</taxon>
        <taxon>Saccharomycotina</taxon>
        <taxon>Saccharomycetes</taxon>
        <taxon>Saccharomycopsidaceae</taxon>
        <taxon>Saccharomycopsis</taxon>
    </lineage>
</organism>
<feature type="signal peptide" evidence="1">
    <location>
        <begin position="1"/>
        <end position="15"/>
    </location>
</feature>
<protein>
    <recommendedName>
        <fullName evidence="4">Secreted protein</fullName>
    </recommendedName>
</protein>
<dbReference type="AlphaFoldDB" id="A0AAV5QTY9"/>
<evidence type="ECO:0000313" key="3">
    <source>
        <dbReference type="Proteomes" id="UP001360560"/>
    </source>
</evidence>
<evidence type="ECO:0000256" key="1">
    <source>
        <dbReference type="SAM" id="SignalP"/>
    </source>
</evidence>
<evidence type="ECO:0008006" key="4">
    <source>
        <dbReference type="Google" id="ProtNLM"/>
    </source>
</evidence>